<comment type="caution">
    <text evidence="2">The sequence shown here is derived from an EMBL/GenBank/DDBJ whole genome shotgun (WGS) entry which is preliminary data.</text>
</comment>
<reference evidence="2 3" key="1">
    <citation type="submission" date="2020-01" db="EMBL/GenBank/DDBJ databases">
        <title>Identification and distribution of gene clusters putatively required for synthesis of sphingolipid metabolism inhibitors in phylogenetically diverse species of the filamentous fungus Fusarium.</title>
        <authorList>
            <person name="Kim H.-S."/>
            <person name="Busman M."/>
            <person name="Brown D.W."/>
            <person name="Divon H."/>
            <person name="Uhlig S."/>
            <person name="Proctor R.H."/>
        </authorList>
    </citation>
    <scope>NUCLEOTIDE SEQUENCE [LARGE SCALE GENOMIC DNA]</scope>
    <source>
        <strain evidence="2 3">NRRL 20459</strain>
    </source>
</reference>
<dbReference type="EMBL" id="JAADYS010000807">
    <property type="protein sequence ID" value="KAF4466936.1"/>
    <property type="molecule type" value="Genomic_DNA"/>
</dbReference>
<evidence type="ECO:0000313" key="3">
    <source>
        <dbReference type="Proteomes" id="UP000554235"/>
    </source>
</evidence>
<protein>
    <submittedName>
        <fullName evidence="2">Uncharacterized protein</fullName>
    </submittedName>
</protein>
<gene>
    <name evidence="2" type="ORF">FALBO_6204</name>
</gene>
<evidence type="ECO:0000256" key="1">
    <source>
        <dbReference type="SAM" id="SignalP"/>
    </source>
</evidence>
<proteinExistence type="predicted"/>
<keyword evidence="1" id="KW-0732">Signal</keyword>
<dbReference type="AlphaFoldDB" id="A0A8H4PEU4"/>
<keyword evidence="3" id="KW-1185">Reference proteome</keyword>
<feature type="chain" id="PRO_5034134624" evidence="1">
    <location>
        <begin position="19"/>
        <end position="122"/>
    </location>
</feature>
<feature type="signal peptide" evidence="1">
    <location>
        <begin position="1"/>
        <end position="18"/>
    </location>
</feature>
<sequence>MQIANFSVLTMFVASAFAADCFGKSQSGLSNWDEAYWIAREKMCSNKDCAFQQDCTTTASKKAGGVTLNVSLNRKRIGGGKGFKDCWDATEQIINQCVKDQKKLAGSWGFNNQVYQFSADWN</sequence>
<dbReference type="OrthoDB" id="4216327at2759"/>
<organism evidence="2 3">
    <name type="scientific">Fusarium albosuccineum</name>
    <dbReference type="NCBI Taxonomy" id="1237068"/>
    <lineage>
        <taxon>Eukaryota</taxon>
        <taxon>Fungi</taxon>
        <taxon>Dikarya</taxon>
        <taxon>Ascomycota</taxon>
        <taxon>Pezizomycotina</taxon>
        <taxon>Sordariomycetes</taxon>
        <taxon>Hypocreomycetidae</taxon>
        <taxon>Hypocreales</taxon>
        <taxon>Nectriaceae</taxon>
        <taxon>Fusarium</taxon>
        <taxon>Fusarium decemcellulare species complex</taxon>
    </lineage>
</organism>
<evidence type="ECO:0000313" key="2">
    <source>
        <dbReference type="EMBL" id="KAF4466936.1"/>
    </source>
</evidence>
<name>A0A8H4PEU4_9HYPO</name>
<dbReference type="Proteomes" id="UP000554235">
    <property type="component" value="Unassembled WGS sequence"/>
</dbReference>
<accession>A0A8H4PEU4</accession>